<dbReference type="InterPro" id="IPR058245">
    <property type="entry name" value="NreC/VraR/RcsB-like_REC"/>
</dbReference>
<dbReference type="GO" id="GO:0000160">
    <property type="term" value="P:phosphorelay signal transduction system"/>
    <property type="evidence" value="ECO:0007669"/>
    <property type="project" value="InterPro"/>
</dbReference>
<accession>A0A7W5ED55</accession>
<sequence>MAADQTPQGQTMQTSSENGEIKHQEREQRAFAPITIVIADDHPLLRYGLVSLLAGHADVAVVGEAANGREALDLCTALQPDVVLMDLQMPVLSGFDAIEAIKRISPETHILVVTTFDGDGHIARALKAGATGYLLKASLRTELHAAIRATHHGQRYLAAEAAMALAHRFDERDVAPREREVLRLVGQGNSNKQVAREMGITEETVKCHMKTILSKLGANDRTHAVAIAIRRGIIDL</sequence>
<keyword evidence="2 7" id="KW-0238">DNA-binding</keyword>
<dbReference type="InterPro" id="IPR039420">
    <property type="entry name" value="WalR-like"/>
</dbReference>
<dbReference type="PRINTS" id="PR00038">
    <property type="entry name" value="HTHLUXR"/>
</dbReference>
<feature type="domain" description="HTH luxR-type" evidence="5">
    <location>
        <begin position="167"/>
        <end position="232"/>
    </location>
</feature>
<dbReference type="SMART" id="SM00421">
    <property type="entry name" value="HTH_LUXR"/>
    <property type="match status" value="1"/>
</dbReference>
<dbReference type="CDD" id="cd17535">
    <property type="entry name" value="REC_NarL-like"/>
    <property type="match status" value="1"/>
</dbReference>
<dbReference type="GO" id="GO:0006355">
    <property type="term" value="P:regulation of DNA-templated transcription"/>
    <property type="evidence" value="ECO:0007669"/>
    <property type="project" value="InterPro"/>
</dbReference>
<evidence type="ECO:0000259" key="5">
    <source>
        <dbReference type="PROSITE" id="PS50043"/>
    </source>
</evidence>
<dbReference type="InterPro" id="IPR001789">
    <property type="entry name" value="Sig_transdc_resp-reg_receiver"/>
</dbReference>
<dbReference type="PROSITE" id="PS50110">
    <property type="entry name" value="RESPONSE_REGULATORY"/>
    <property type="match status" value="1"/>
</dbReference>
<dbReference type="Gene3D" id="3.40.50.2300">
    <property type="match status" value="1"/>
</dbReference>
<dbReference type="Proteomes" id="UP000584325">
    <property type="component" value="Unassembled WGS sequence"/>
</dbReference>
<feature type="compositionally biased region" description="Polar residues" evidence="4">
    <location>
        <begin position="1"/>
        <end position="18"/>
    </location>
</feature>
<evidence type="ECO:0000256" key="1">
    <source>
        <dbReference type="ARBA" id="ARBA00022553"/>
    </source>
</evidence>
<evidence type="ECO:0000313" key="7">
    <source>
        <dbReference type="EMBL" id="MBB3222660.1"/>
    </source>
</evidence>
<dbReference type="InterPro" id="IPR000792">
    <property type="entry name" value="Tscrpt_reg_LuxR_C"/>
</dbReference>
<feature type="modified residue" description="4-aspartylphosphate" evidence="3">
    <location>
        <position position="86"/>
    </location>
</feature>
<dbReference type="AlphaFoldDB" id="A0A7W5ED55"/>
<feature type="region of interest" description="Disordered" evidence="4">
    <location>
        <begin position="1"/>
        <end position="25"/>
    </location>
</feature>
<dbReference type="CDD" id="cd06170">
    <property type="entry name" value="LuxR_C_like"/>
    <property type="match status" value="1"/>
</dbReference>
<dbReference type="PROSITE" id="PS50043">
    <property type="entry name" value="HTH_LUXR_2"/>
    <property type="match status" value="1"/>
</dbReference>
<dbReference type="Pfam" id="PF00196">
    <property type="entry name" value="GerE"/>
    <property type="match status" value="1"/>
</dbReference>
<dbReference type="SMART" id="SM00448">
    <property type="entry name" value="REC"/>
    <property type="match status" value="1"/>
</dbReference>
<gene>
    <name evidence="7" type="ORF">FHS02_003483</name>
</gene>
<evidence type="ECO:0000256" key="3">
    <source>
        <dbReference type="PROSITE-ProRule" id="PRU00169"/>
    </source>
</evidence>
<dbReference type="Pfam" id="PF00072">
    <property type="entry name" value="Response_reg"/>
    <property type="match status" value="1"/>
</dbReference>
<dbReference type="SUPFAM" id="SSF46894">
    <property type="entry name" value="C-terminal effector domain of the bipartite response regulators"/>
    <property type="match status" value="1"/>
</dbReference>
<evidence type="ECO:0000259" key="6">
    <source>
        <dbReference type="PROSITE" id="PS50110"/>
    </source>
</evidence>
<proteinExistence type="predicted"/>
<dbReference type="EMBL" id="JACHXS010000006">
    <property type="protein sequence ID" value="MBB3222660.1"/>
    <property type="molecule type" value="Genomic_DNA"/>
</dbReference>
<name>A0A7W5ED55_9BURK</name>
<protein>
    <submittedName>
        <fullName evidence="7">DNA-binding NarL/FixJ family response regulator</fullName>
    </submittedName>
</protein>
<feature type="domain" description="Response regulatory" evidence="6">
    <location>
        <begin position="35"/>
        <end position="151"/>
    </location>
</feature>
<organism evidence="7 8">
    <name type="scientific">Pseudoduganella umbonata</name>
    <dbReference type="NCBI Taxonomy" id="864828"/>
    <lineage>
        <taxon>Bacteria</taxon>
        <taxon>Pseudomonadati</taxon>
        <taxon>Pseudomonadota</taxon>
        <taxon>Betaproteobacteria</taxon>
        <taxon>Burkholderiales</taxon>
        <taxon>Oxalobacteraceae</taxon>
        <taxon>Telluria group</taxon>
        <taxon>Pseudoduganella</taxon>
    </lineage>
</organism>
<dbReference type="InterPro" id="IPR011006">
    <property type="entry name" value="CheY-like_superfamily"/>
</dbReference>
<dbReference type="GO" id="GO:0003677">
    <property type="term" value="F:DNA binding"/>
    <property type="evidence" value="ECO:0007669"/>
    <property type="project" value="UniProtKB-KW"/>
</dbReference>
<comment type="caution">
    <text evidence="7">The sequence shown here is derived from an EMBL/GenBank/DDBJ whole genome shotgun (WGS) entry which is preliminary data.</text>
</comment>
<dbReference type="InterPro" id="IPR016032">
    <property type="entry name" value="Sig_transdc_resp-reg_C-effctor"/>
</dbReference>
<evidence type="ECO:0000313" key="8">
    <source>
        <dbReference type="Proteomes" id="UP000584325"/>
    </source>
</evidence>
<dbReference type="RefSeq" id="WP_229420752.1">
    <property type="nucleotide sequence ID" value="NZ_CP040017.1"/>
</dbReference>
<keyword evidence="1 3" id="KW-0597">Phosphoprotein</keyword>
<dbReference type="PANTHER" id="PTHR43214">
    <property type="entry name" value="TWO-COMPONENT RESPONSE REGULATOR"/>
    <property type="match status" value="1"/>
</dbReference>
<evidence type="ECO:0000256" key="2">
    <source>
        <dbReference type="ARBA" id="ARBA00023125"/>
    </source>
</evidence>
<dbReference type="PANTHER" id="PTHR43214:SF43">
    <property type="entry name" value="TWO-COMPONENT RESPONSE REGULATOR"/>
    <property type="match status" value="1"/>
</dbReference>
<dbReference type="SUPFAM" id="SSF52172">
    <property type="entry name" value="CheY-like"/>
    <property type="match status" value="1"/>
</dbReference>
<evidence type="ECO:0000256" key="4">
    <source>
        <dbReference type="SAM" id="MobiDB-lite"/>
    </source>
</evidence>
<reference evidence="7 8" key="1">
    <citation type="submission" date="2020-08" db="EMBL/GenBank/DDBJ databases">
        <title>Genomic Encyclopedia of Type Strains, Phase III (KMG-III): the genomes of soil and plant-associated and newly described type strains.</title>
        <authorList>
            <person name="Whitman W."/>
        </authorList>
    </citation>
    <scope>NUCLEOTIDE SEQUENCE [LARGE SCALE GENOMIC DNA]</scope>
    <source>
        <strain evidence="7 8">CECT 7753</strain>
    </source>
</reference>